<dbReference type="EMBL" id="KZ819336">
    <property type="protein sequence ID" value="PWN18455.1"/>
    <property type="molecule type" value="Genomic_DNA"/>
</dbReference>
<feature type="compositionally biased region" description="Low complexity" evidence="1">
    <location>
        <begin position="517"/>
        <end position="532"/>
    </location>
</feature>
<feature type="compositionally biased region" description="Polar residues" evidence="1">
    <location>
        <begin position="60"/>
        <end position="73"/>
    </location>
</feature>
<feature type="compositionally biased region" description="Basic and acidic residues" evidence="1">
    <location>
        <begin position="87"/>
        <end position="99"/>
    </location>
</feature>
<feature type="region of interest" description="Disordered" evidence="1">
    <location>
        <begin position="828"/>
        <end position="886"/>
    </location>
</feature>
<protein>
    <submittedName>
        <fullName evidence="2">Uncharacterized protein</fullName>
    </submittedName>
</protein>
<dbReference type="RefSeq" id="XP_025345615.1">
    <property type="nucleotide sequence ID" value="XM_025493266.1"/>
</dbReference>
<dbReference type="GeneID" id="37015000"/>
<feature type="compositionally biased region" description="Low complexity" evidence="1">
    <location>
        <begin position="746"/>
        <end position="763"/>
    </location>
</feature>
<organism evidence="2 3">
    <name type="scientific">Pseudomicrostroma glucosiphilum</name>
    <dbReference type="NCBI Taxonomy" id="1684307"/>
    <lineage>
        <taxon>Eukaryota</taxon>
        <taxon>Fungi</taxon>
        <taxon>Dikarya</taxon>
        <taxon>Basidiomycota</taxon>
        <taxon>Ustilaginomycotina</taxon>
        <taxon>Exobasidiomycetes</taxon>
        <taxon>Microstromatales</taxon>
        <taxon>Microstromatales incertae sedis</taxon>
        <taxon>Pseudomicrostroma</taxon>
    </lineage>
</organism>
<evidence type="ECO:0000313" key="2">
    <source>
        <dbReference type="EMBL" id="PWN18455.1"/>
    </source>
</evidence>
<keyword evidence="3" id="KW-1185">Reference proteome</keyword>
<evidence type="ECO:0000313" key="3">
    <source>
        <dbReference type="Proteomes" id="UP000245942"/>
    </source>
</evidence>
<feature type="region of interest" description="Disordered" evidence="1">
    <location>
        <begin position="56"/>
        <end position="113"/>
    </location>
</feature>
<proteinExistence type="predicted"/>
<feature type="region of interest" description="Disordered" evidence="1">
    <location>
        <begin position="517"/>
        <end position="536"/>
    </location>
</feature>
<feature type="compositionally biased region" description="Low complexity" evidence="1">
    <location>
        <begin position="912"/>
        <end position="927"/>
    </location>
</feature>
<feature type="region of interest" description="Disordered" evidence="1">
    <location>
        <begin position="436"/>
        <end position="473"/>
    </location>
</feature>
<dbReference type="Proteomes" id="UP000245942">
    <property type="component" value="Unassembled WGS sequence"/>
</dbReference>
<feature type="compositionally biased region" description="Basic residues" evidence="1">
    <location>
        <begin position="831"/>
        <end position="840"/>
    </location>
</feature>
<feature type="region of interest" description="Disordered" evidence="1">
    <location>
        <begin position="904"/>
        <end position="927"/>
    </location>
</feature>
<name>A0A316U669_9BASI</name>
<feature type="region of interest" description="Disordered" evidence="1">
    <location>
        <begin position="733"/>
        <end position="773"/>
    </location>
</feature>
<feature type="region of interest" description="Disordered" evidence="1">
    <location>
        <begin position="130"/>
        <end position="154"/>
    </location>
</feature>
<gene>
    <name evidence="2" type="ORF">BCV69DRAFT_285083</name>
</gene>
<accession>A0A316U669</accession>
<feature type="compositionally biased region" description="Basic and acidic residues" evidence="1">
    <location>
        <begin position="449"/>
        <end position="466"/>
    </location>
</feature>
<evidence type="ECO:0000256" key="1">
    <source>
        <dbReference type="SAM" id="MobiDB-lite"/>
    </source>
</evidence>
<feature type="compositionally biased region" description="Basic and acidic residues" evidence="1">
    <location>
        <begin position="189"/>
        <end position="199"/>
    </location>
</feature>
<sequence length="947" mass="104161">MLRVVGNGTRSGRVRLSGKAVFKAALSPLPLPPQFLAPCLDDCASIAAFSRSALKANHDPGTSSRTQWQSSESAFEEPTLEYASNSRDIDEMPHSDPRRSSKAAASAERSQPTFSQAQLDLYHIIRGRVGNASSTSPRSGAEGSAQGARSNSSAATRPLQTFRWVVWLVEHSVQPVAPQRRKLGPPKPQQRDSKGKGVQRDINNSSSSAASASYQHSAPAWGLLMKYAARRSDAEAFKVIVESFAKWWGEQRLQQMLAQTAETSQYDGQLAAKPVEVQHRAPLPEKWQTQTPRQVQNLALALLTRLRNHQVIPDPDADHLARALGAAPRSTDQSSDSPYVILANLRRRQAIPSLRQKQVISKDASASLGPAQNLYIAKKIAYLSSVNASSEVRQQLRDFMALIEEHQHGGQIDVEGLKRVLLERGLTTSETTVDRSGATLGRRRMSAMARREARRLQEVEEQRKANAEPLEPAPVAGFLGSLDDPSSLASLLVQREQLLQQTIARWSSSSSSDFWSSSAHTHTSSSNSSTPSAGPPPSWLTLAALRSLAERGDSVKLKQLVKLYLSAWSSEHSALFEGGGRSYFLPRYGSTSRTRRVRAVSEPDTEPEGASFLNLLVRSHLVGAVDAESARRAYENAHADLTELCGEGDAARLLLDGQTRCKETLPTFVGRSPSLWSTYARPELPLLVPNETTVLLFLRLLRLARAPLQEGFDLVADFERKWSPACAMDRLAHQRVSPTRSEARRSQIPSSQAPQQPAPSLSADLYPTSNAPSTTREQLPLLLFTLRTSRILLRWATDRGSSTFAARAVDLANEWRWIAREVREVQETGRRGRRWERKQRRREEQGETTSLTREKRDSGGNSGSGNVEKERDGTMRGPRRIAATKYSGLRREGREWAKWRRGLTRGRRRGLLRGPAAPASSASGVSVKGVSVKENTVAGGGGDQVGT</sequence>
<reference evidence="2 3" key="1">
    <citation type="journal article" date="2018" name="Mol. Biol. Evol.">
        <title>Broad Genomic Sampling Reveals a Smut Pathogenic Ancestry of the Fungal Clade Ustilaginomycotina.</title>
        <authorList>
            <person name="Kijpornyongpan T."/>
            <person name="Mondo S.J."/>
            <person name="Barry K."/>
            <person name="Sandor L."/>
            <person name="Lee J."/>
            <person name="Lipzen A."/>
            <person name="Pangilinan J."/>
            <person name="LaButti K."/>
            <person name="Hainaut M."/>
            <person name="Henrissat B."/>
            <person name="Grigoriev I.V."/>
            <person name="Spatafora J.W."/>
            <person name="Aime M.C."/>
        </authorList>
    </citation>
    <scope>NUCLEOTIDE SEQUENCE [LARGE SCALE GENOMIC DNA]</scope>
    <source>
        <strain evidence="2 3">MCA 4718</strain>
    </source>
</reference>
<dbReference type="AlphaFoldDB" id="A0A316U669"/>
<feature type="region of interest" description="Disordered" evidence="1">
    <location>
        <begin position="177"/>
        <end position="211"/>
    </location>
</feature>